<evidence type="ECO:0000313" key="2">
    <source>
        <dbReference type="EMBL" id="KAF7358837.1"/>
    </source>
</evidence>
<evidence type="ECO:0000256" key="1">
    <source>
        <dbReference type="SAM" id="MobiDB-lite"/>
    </source>
</evidence>
<dbReference type="OrthoDB" id="3050257at2759"/>
<reference evidence="2" key="1">
    <citation type="submission" date="2020-05" db="EMBL/GenBank/DDBJ databases">
        <title>Mycena genomes resolve the evolution of fungal bioluminescence.</title>
        <authorList>
            <person name="Tsai I.J."/>
        </authorList>
    </citation>
    <scope>NUCLEOTIDE SEQUENCE</scope>
    <source>
        <strain evidence="2">160909Yilan</strain>
    </source>
</reference>
<keyword evidence="3" id="KW-1185">Reference proteome</keyword>
<dbReference type="Proteomes" id="UP000623467">
    <property type="component" value="Unassembled WGS sequence"/>
</dbReference>
<accession>A0A8H6YHV3</accession>
<evidence type="ECO:0000313" key="3">
    <source>
        <dbReference type="Proteomes" id="UP000623467"/>
    </source>
</evidence>
<feature type="region of interest" description="Disordered" evidence="1">
    <location>
        <begin position="17"/>
        <end position="39"/>
    </location>
</feature>
<organism evidence="2 3">
    <name type="scientific">Mycena sanguinolenta</name>
    <dbReference type="NCBI Taxonomy" id="230812"/>
    <lineage>
        <taxon>Eukaryota</taxon>
        <taxon>Fungi</taxon>
        <taxon>Dikarya</taxon>
        <taxon>Basidiomycota</taxon>
        <taxon>Agaricomycotina</taxon>
        <taxon>Agaricomycetes</taxon>
        <taxon>Agaricomycetidae</taxon>
        <taxon>Agaricales</taxon>
        <taxon>Marasmiineae</taxon>
        <taxon>Mycenaceae</taxon>
        <taxon>Mycena</taxon>
    </lineage>
</organism>
<sequence length="278" mass="30875">MPPYRMHEVTGLSQMALQPTREDRRDRRHDAVDFGPPVQSTPQMVVRLDAHRDVVGLGLPQNLGPPMPQFLQPIVVPPVVLRGLPPLPALSPHAPSLWAFHPYSFLGLASLGSGNVRPHPLPSTCAECKMDEVIASEYKKFTGQPFPVAPDSMPVSKYIGPRKGEMHVQFVSETTLRTGVLLTDLLRFKDLKNPQYKLVQHKGGPIKVTLLIEGCSPIEDIICANCCHREITRLQLAWALACSFHRLAETFGLDPEGLMLTLFASGNKRTAWTAYARY</sequence>
<name>A0A8H6YHV3_9AGAR</name>
<protein>
    <submittedName>
        <fullName evidence="2">Uncharacterized protein</fullName>
    </submittedName>
</protein>
<gene>
    <name evidence="2" type="ORF">MSAN_01223300</name>
</gene>
<dbReference type="AlphaFoldDB" id="A0A8H6YHV3"/>
<feature type="compositionally biased region" description="Basic and acidic residues" evidence="1">
    <location>
        <begin position="20"/>
        <end position="32"/>
    </location>
</feature>
<proteinExistence type="predicted"/>
<dbReference type="EMBL" id="JACAZH010000009">
    <property type="protein sequence ID" value="KAF7358837.1"/>
    <property type="molecule type" value="Genomic_DNA"/>
</dbReference>
<comment type="caution">
    <text evidence="2">The sequence shown here is derived from an EMBL/GenBank/DDBJ whole genome shotgun (WGS) entry which is preliminary data.</text>
</comment>